<dbReference type="SUPFAM" id="SSF47413">
    <property type="entry name" value="lambda repressor-like DNA-binding domains"/>
    <property type="match status" value="1"/>
</dbReference>
<dbReference type="EMBL" id="CP023701">
    <property type="protein sequence ID" value="QEU78739.1"/>
    <property type="molecule type" value="Genomic_DNA"/>
</dbReference>
<dbReference type="Proteomes" id="UP000634660">
    <property type="component" value="Unassembled WGS sequence"/>
</dbReference>
<dbReference type="InterPro" id="IPR010982">
    <property type="entry name" value="Lambda_DNA-bd_dom_sf"/>
</dbReference>
<dbReference type="PANTHER" id="PTHR35010">
    <property type="entry name" value="BLL4672 PROTEIN-RELATED"/>
    <property type="match status" value="1"/>
</dbReference>
<evidence type="ECO:0000313" key="4">
    <source>
        <dbReference type="Proteomes" id="UP000326831"/>
    </source>
</evidence>
<gene>
    <name evidence="2" type="primary">mmyB</name>
    <name evidence="3" type="ORF">CP968_10915</name>
    <name evidence="2" type="ORF">GCM10010371_16990</name>
</gene>
<dbReference type="InterPro" id="IPR001387">
    <property type="entry name" value="Cro/C1-type_HTH"/>
</dbReference>
<reference evidence="2" key="1">
    <citation type="journal article" date="2014" name="Int. J. Syst. Evol. Microbiol.">
        <title>Complete genome sequence of Corynebacterium casei LMG S-19264T (=DSM 44701T), isolated from a smear-ripened cheese.</title>
        <authorList>
            <consortium name="US DOE Joint Genome Institute (JGI-PGF)"/>
            <person name="Walter F."/>
            <person name="Albersmeier A."/>
            <person name="Kalinowski J."/>
            <person name="Ruckert C."/>
        </authorList>
    </citation>
    <scope>NUCLEOTIDE SEQUENCE</scope>
    <source>
        <strain evidence="2">JCM 4834</strain>
    </source>
</reference>
<dbReference type="PANTHER" id="PTHR35010:SF3">
    <property type="entry name" value="BLL4873 PROTEIN"/>
    <property type="match status" value="1"/>
</dbReference>
<keyword evidence="4" id="KW-1185">Reference proteome</keyword>
<reference evidence="3 4" key="2">
    <citation type="submission" date="2017-09" db="EMBL/GenBank/DDBJ databases">
        <authorList>
            <person name="Lee N."/>
            <person name="Cho B.-K."/>
        </authorList>
    </citation>
    <scope>NUCLEOTIDE SEQUENCE [LARGE SCALE GENOMIC DNA]</scope>
    <source>
        <strain evidence="3 4">ATCC 27467</strain>
    </source>
</reference>
<sequence length="281" mass="31179">MSKTQQLKELGKFLIARRGEITPSEVGLPLVGFRRTPGLRREEVALLAGVGVSWYTWIEQGRAENVSAEVLGSISRVLNLDYTQRQYVWRLADLTPDQSAAPSKPDAAVLQPYVDNWSPNPAYITDRVWNVTVANRSARELLAMDGGTGNILRDFFTHPGTRASYPSWEQEAPTVVARFRSHAARYPGDPLLAAQIDRLCAESPEFAHHWIALDVQEDACGVDILHHPLTGSISLKRTTLDFTVRMGLRLTVFFPVPGTSGQQSIEKLAAEPRTLGHRRAA</sequence>
<evidence type="ECO:0000313" key="2">
    <source>
        <dbReference type="EMBL" id="GGZ58087.1"/>
    </source>
</evidence>
<dbReference type="SMART" id="SM00530">
    <property type="entry name" value="HTH_XRE"/>
    <property type="match status" value="1"/>
</dbReference>
<dbReference type="EMBL" id="BMVX01000005">
    <property type="protein sequence ID" value="GGZ58087.1"/>
    <property type="molecule type" value="Genomic_DNA"/>
</dbReference>
<dbReference type="AlphaFoldDB" id="A0A5P2UJZ1"/>
<dbReference type="GO" id="GO:0003677">
    <property type="term" value="F:DNA binding"/>
    <property type="evidence" value="ECO:0007669"/>
    <property type="project" value="InterPro"/>
</dbReference>
<feature type="domain" description="HTH cro/C1-type" evidence="1">
    <location>
        <begin position="13"/>
        <end position="85"/>
    </location>
</feature>
<accession>A0A5P2UJZ1</accession>
<dbReference type="CDD" id="cd00093">
    <property type="entry name" value="HTH_XRE"/>
    <property type="match status" value="1"/>
</dbReference>
<evidence type="ECO:0000259" key="1">
    <source>
        <dbReference type="SMART" id="SM00530"/>
    </source>
</evidence>
<dbReference type="Gene3D" id="3.30.450.180">
    <property type="match status" value="1"/>
</dbReference>
<protein>
    <submittedName>
        <fullName evidence="3">Transcriptional regulator</fullName>
    </submittedName>
</protein>
<dbReference type="Proteomes" id="UP000326831">
    <property type="component" value="Chromosome"/>
</dbReference>
<dbReference type="Gene3D" id="1.10.260.40">
    <property type="entry name" value="lambda repressor-like DNA-binding domains"/>
    <property type="match status" value="1"/>
</dbReference>
<dbReference type="InterPro" id="IPR041413">
    <property type="entry name" value="MLTR_LBD"/>
</dbReference>
<dbReference type="RefSeq" id="WP_150517820.1">
    <property type="nucleotide sequence ID" value="NZ_BMVX01000005.1"/>
</dbReference>
<proteinExistence type="predicted"/>
<dbReference type="Pfam" id="PF17765">
    <property type="entry name" value="MLTR_LBD"/>
    <property type="match status" value="1"/>
</dbReference>
<dbReference type="Pfam" id="PF13560">
    <property type="entry name" value="HTH_31"/>
    <property type="match status" value="1"/>
</dbReference>
<organism evidence="3 4">
    <name type="scientific">Streptomyces subrutilus</name>
    <dbReference type="NCBI Taxonomy" id="36818"/>
    <lineage>
        <taxon>Bacteria</taxon>
        <taxon>Bacillati</taxon>
        <taxon>Actinomycetota</taxon>
        <taxon>Actinomycetes</taxon>
        <taxon>Kitasatosporales</taxon>
        <taxon>Streptomycetaceae</taxon>
        <taxon>Streptomyces</taxon>
    </lineage>
</organism>
<dbReference type="OrthoDB" id="3542608at2"/>
<dbReference type="KEGG" id="ssub:CP968_10915"/>
<name>A0A5P2UJZ1_9ACTN</name>
<reference evidence="2" key="3">
    <citation type="submission" date="2020-09" db="EMBL/GenBank/DDBJ databases">
        <authorList>
            <person name="Sun Q."/>
            <person name="Ohkuma M."/>
        </authorList>
    </citation>
    <scope>NUCLEOTIDE SEQUENCE</scope>
    <source>
        <strain evidence="2">JCM 4834</strain>
    </source>
</reference>
<evidence type="ECO:0000313" key="3">
    <source>
        <dbReference type="EMBL" id="QEU78739.1"/>
    </source>
</evidence>